<feature type="non-terminal residue" evidence="2">
    <location>
        <position position="1"/>
    </location>
</feature>
<name>A0A9Q0S5N7_9DIPT</name>
<sequence length="472" mass="53302">DNGLNAAKKPVELKTSDGNPVQQSSAGRPLTRVEICKICFADITIGKTHMCANYNNVQQNVVSKIVSLPERVQDNILHKLLVATAKTSNSTEDLRNVEMNLKTDSDEPPSKKKRSTYDEGGSLGRKSNLNGVNRLILLCVVPEIKETYEDVRILWNLTNLNKIPHKFVSDYKLLLIIIGQQTATSTYPCPFCLVTLGTLRSGECGNQIPCSEEGSAAGLHISEECLKLKTFGDIKESHHKFSNINFDKRFAETCHSTVHLPLFEEPDDMPVIEKAVIPELHEIQGINYHGEKFESNACRRLLKESDKLNDKDVLQETPIWEIVPFIELLKALDKLVNASFKSERLNEEWHRHLTTVKRIFPATNLSFTLKIHVLWEHLEHGIHYLNGNSLGMWSEQAGESVHREFLKYWSKYQKILNVLCIAIMASCLIVGAMAEAEEAESAEAVQINVNQALYRMCVIVLHHVKIRIVTDT</sequence>
<feature type="region of interest" description="Disordered" evidence="1">
    <location>
        <begin position="1"/>
        <end position="27"/>
    </location>
</feature>
<comment type="caution">
    <text evidence="2">The sequence shown here is derived from an EMBL/GenBank/DDBJ whole genome shotgun (WGS) entry which is preliminary data.</text>
</comment>
<proteinExistence type="predicted"/>
<feature type="compositionally biased region" description="Basic and acidic residues" evidence="1">
    <location>
        <begin position="99"/>
        <end position="110"/>
    </location>
</feature>
<organism evidence="2 3">
    <name type="scientific">Pseudolycoriella hygida</name>
    <dbReference type="NCBI Taxonomy" id="35572"/>
    <lineage>
        <taxon>Eukaryota</taxon>
        <taxon>Metazoa</taxon>
        <taxon>Ecdysozoa</taxon>
        <taxon>Arthropoda</taxon>
        <taxon>Hexapoda</taxon>
        <taxon>Insecta</taxon>
        <taxon>Pterygota</taxon>
        <taxon>Neoptera</taxon>
        <taxon>Endopterygota</taxon>
        <taxon>Diptera</taxon>
        <taxon>Nematocera</taxon>
        <taxon>Sciaroidea</taxon>
        <taxon>Sciaridae</taxon>
        <taxon>Pseudolycoriella</taxon>
    </lineage>
</organism>
<evidence type="ECO:0000313" key="2">
    <source>
        <dbReference type="EMBL" id="KAJ6646342.1"/>
    </source>
</evidence>
<evidence type="ECO:0000313" key="3">
    <source>
        <dbReference type="Proteomes" id="UP001151699"/>
    </source>
</evidence>
<dbReference type="AlphaFoldDB" id="A0A9Q0S5N7"/>
<gene>
    <name evidence="2" type="ORF">Bhyg_01553</name>
</gene>
<feature type="non-terminal residue" evidence="2">
    <location>
        <position position="472"/>
    </location>
</feature>
<reference evidence="2" key="1">
    <citation type="submission" date="2022-07" db="EMBL/GenBank/DDBJ databases">
        <authorList>
            <person name="Trinca V."/>
            <person name="Uliana J.V.C."/>
            <person name="Torres T.T."/>
            <person name="Ward R.J."/>
            <person name="Monesi N."/>
        </authorList>
    </citation>
    <scope>NUCLEOTIDE SEQUENCE</scope>
    <source>
        <strain evidence="2">HSMRA1968</strain>
        <tissue evidence="2">Whole embryos</tissue>
    </source>
</reference>
<keyword evidence="3" id="KW-1185">Reference proteome</keyword>
<feature type="region of interest" description="Disordered" evidence="1">
    <location>
        <begin position="99"/>
        <end position="123"/>
    </location>
</feature>
<dbReference type="Proteomes" id="UP001151699">
    <property type="component" value="Chromosome A"/>
</dbReference>
<evidence type="ECO:0000256" key="1">
    <source>
        <dbReference type="SAM" id="MobiDB-lite"/>
    </source>
</evidence>
<dbReference type="OrthoDB" id="7699598at2759"/>
<dbReference type="EMBL" id="WJQU01000001">
    <property type="protein sequence ID" value="KAJ6646342.1"/>
    <property type="molecule type" value="Genomic_DNA"/>
</dbReference>
<feature type="compositionally biased region" description="Polar residues" evidence="1">
    <location>
        <begin position="16"/>
        <end position="26"/>
    </location>
</feature>
<accession>A0A9Q0S5N7</accession>
<protein>
    <submittedName>
        <fullName evidence="2">Uncharacterized protein</fullName>
    </submittedName>
</protein>